<sequence>MTSRKYGKVLERLGDAEPTTVDDVRAILEGICVSKGYLDEDYRLDLENLSPEHRDRTLYINEKQRKLEAAFTKSVSQQLYSSKYRFLYELVQNADDSLYGKARRRSEQPFLRFRITPSTFIAETNEDGFRRANVEAVCATGESSKKASAADDHIGEKGFGFKSVFSVAKEVHIQSGLWSFRFQHRQGDDGLGMVTPLNADAVILPADVTTRITLHLTKSATADYQGLLNAVASMPESTIFFLQRLHRLHIHVTNLDAKVIATTFETTAVDTQRTRVLLKRCQKINGRTAIDESLYRCFAHVVDNMPEHEHRKNRKSARIELAFPVEPATKKPKLSKSGQHVFAYLPLLRLQQIQFIIQSDFVTSANRESVIDCAWNTSIFKGVAKTFAMAVESFTKEDDLLRYSWLDYLPTELNDDRWEILCPLIVEELARRPILQTWRHRFKKPGELLLLPSYMLCDSEPILKDLPDDVYLASDYEPYMSKVESLGVRRASLSSMIKRLEVDIVRAQKSRVRTKDPDDLWHVAFAALFSRAWTAKQPAVSVQEKLKRLAIIPLQSRLQWTGALGQIGGGGQKNVYFSETDGNSIPNSIALRLLDTQASTNQTRKAFYKLLGVEECPHELVVEKINQMHLSTDGILDVESHLEYLFYANEDPESVKSWVRVPTNQGTYVTQSSKLYFPSEGRDDLHRLLDGIDPSEFNEIVVFLDESLVELETESTNEEGLTWQAWLQQATGARYHPPLLHWNTNKSSFELSPVLKALNNCRPRRLLRALRAHWHDYEKDAPKIEADLKAMRVRCMVAANESSRRAALEYTYLPTANVIDRALELGLSPIEFDILDLPDRRKTTDKLDDAGYRRWRFLEDFGVRRQPDLDFYKRALEIISMKSKDPDFEVLKEIYASIAKCTTVDGHADLCEFFEEGLLWIPSSKTWEDRSWCNWRGPPFLEHRKVLHPHYGHDPILTTFFKNILNVTDTSISDVMDELQCCRRRFGLSTSLTVAGEIYEYLNSNASGDKDWESIMEFFREGDYILGKKDTWHKLETCVWQTPFLLSGYHELSSTYPQLESFFVKRLKVKKVTPGMLVDEITKMVNKKTPKYDRIRKRLIDVGMVLAKTELDEATRNALDALVESQFLPKRSADGNTTLLAVLDNYAIADHTRYASAFAEQNILLDFSVEEVHIMNVMFEHIGVKKRYLSSLVVEESTVEDGAEEDDDLSHQLQAKSYALYCCATKYKSVKALRGDCTLFETLSTARVLKGDLATHLVIDKRDLDFQSKVRSDRSFIHHEITEGSLKLYVPEHHKQRSTCYRSQLPKLLAEIMEIDSTACHDISVIIESDLRALEDVLVEHDITIVSWIEQPVLDISDIEDSVTSSPRSQYMLDAANPDMRRRASTISSTGSMSPSESTLVDYAASSSMQIISNPRVSRSSNQADHDRHNGALGEAFVFEELSALNLADFTRNNWRSTIRGELSRYHGYAGIANWEGRETADIVYKDCDGRLTRWLKGNCTGGYPAGFRNRDFAEHPIEYYFEVKSTTGACGSRFFLSTGQYKLMREMTIQTGQLPTRIYVIMRVFNVLSDDKELKIFVDPVRLEGIHVEFEVEGWTGRIL</sequence>
<dbReference type="PANTHER" id="PTHR32387">
    <property type="entry name" value="WU:FJ29H11"/>
    <property type="match status" value="1"/>
</dbReference>
<dbReference type="PANTHER" id="PTHR32387:SF0">
    <property type="entry name" value="PROTEIN NO VEIN"/>
    <property type="match status" value="1"/>
</dbReference>
<organism evidence="1 2">
    <name type="scientific">Alternaria atra</name>
    <dbReference type="NCBI Taxonomy" id="119953"/>
    <lineage>
        <taxon>Eukaryota</taxon>
        <taxon>Fungi</taxon>
        <taxon>Dikarya</taxon>
        <taxon>Ascomycota</taxon>
        <taxon>Pezizomycotina</taxon>
        <taxon>Dothideomycetes</taxon>
        <taxon>Pleosporomycetidae</taxon>
        <taxon>Pleosporales</taxon>
        <taxon>Pleosporineae</taxon>
        <taxon>Pleosporaceae</taxon>
        <taxon>Alternaria</taxon>
        <taxon>Alternaria sect. Ulocladioides</taxon>
    </lineage>
</organism>
<dbReference type="SUPFAM" id="SSF55874">
    <property type="entry name" value="ATPase domain of HSP90 chaperone/DNA topoisomerase II/histidine kinase"/>
    <property type="match status" value="1"/>
</dbReference>
<dbReference type="InterPro" id="IPR036890">
    <property type="entry name" value="HATPase_C_sf"/>
</dbReference>
<dbReference type="OrthoDB" id="1262810at2759"/>
<keyword evidence="2" id="KW-1185">Reference proteome</keyword>
<dbReference type="EMBL" id="CAJRGZ010000027">
    <property type="protein sequence ID" value="CAG5182746.1"/>
    <property type="molecule type" value="Genomic_DNA"/>
</dbReference>
<accession>A0A8J2IB17</accession>
<evidence type="ECO:0008006" key="3">
    <source>
        <dbReference type="Google" id="ProtNLM"/>
    </source>
</evidence>
<reference evidence="1" key="1">
    <citation type="submission" date="2021-05" db="EMBL/GenBank/DDBJ databases">
        <authorList>
            <person name="Stam R."/>
        </authorList>
    </citation>
    <scope>NUCLEOTIDE SEQUENCE</scope>
    <source>
        <strain evidence="1">CS162</strain>
    </source>
</reference>
<evidence type="ECO:0000313" key="1">
    <source>
        <dbReference type="EMBL" id="CAG5182746.1"/>
    </source>
</evidence>
<comment type="caution">
    <text evidence="1">The sequence shown here is derived from an EMBL/GenBank/DDBJ whole genome shotgun (WGS) entry which is preliminary data.</text>
</comment>
<dbReference type="Proteomes" id="UP000676310">
    <property type="component" value="Unassembled WGS sequence"/>
</dbReference>
<evidence type="ECO:0000313" key="2">
    <source>
        <dbReference type="Proteomes" id="UP000676310"/>
    </source>
</evidence>
<dbReference type="Gene3D" id="3.30.565.10">
    <property type="entry name" value="Histidine kinase-like ATPase, C-terminal domain"/>
    <property type="match status" value="1"/>
</dbReference>
<proteinExistence type="predicted"/>
<dbReference type="NCBIfam" id="NF047352">
    <property type="entry name" value="P_loop_sacsin"/>
    <property type="match status" value="1"/>
</dbReference>
<dbReference type="RefSeq" id="XP_043173885.1">
    <property type="nucleotide sequence ID" value="XM_043317950.1"/>
</dbReference>
<protein>
    <recommendedName>
        <fullName evidence="3">Protein NO VEIN C-terminal domain-containing protein</fullName>
    </recommendedName>
</protein>
<dbReference type="GeneID" id="67010462"/>
<dbReference type="InterPro" id="IPR052957">
    <property type="entry name" value="Auxin_embryo_med"/>
</dbReference>
<gene>
    <name evidence="1" type="ORF">ALTATR162_LOCUS10314</name>
</gene>
<name>A0A8J2IB17_9PLEO</name>